<protein>
    <submittedName>
        <fullName evidence="4">Putative non-ribosomal peptide synthetase</fullName>
    </submittedName>
</protein>
<keyword evidence="1" id="KW-0596">Phosphopantetheine</keyword>
<reference evidence="4 5" key="1">
    <citation type="submission" date="2007-06" db="EMBL/GenBank/DDBJ databases">
        <authorList>
            <person name="Shimkets L."/>
            <person name="Ferriera S."/>
            <person name="Johnson J."/>
            <person name="Kravitz S."/>
            <person name="Beeson K."/>
            <person name="Sutton G."/>
            <person name="Rogers Y.-H."/>
            <person name="Friedman R."/>
            <person name="Frazier M."/>
            <person name="Venter J.C."/>
        </authorList>
    </citation>
    <scope>NUCLEOTIDE SEQUENCE [LARGE SCALE GENOMIC DNA]</scope>
    <source>
        <strain evidence="4 5">SIR-1</strain>
    </source>
</reference>
<keyword evidence="2" id="KW-0597">Phosphoprotein</keyword>
<dbReference type="AlphaFoldDB" id="A6G0C8"/>
<name>A6G0C8_9BACT</name>
<evidence type="ECO:0000313" key="5">
    <source>
        <dbReference type="Proteomes" id="UP000005801"/>
    </source>
</evidence>
<evidence type="ECO:0000259" key="3">
    <source>
        <dbReference type="PROSITE" id="PS50075"/>
    </source>
</evidence>
<dbReference type="RefSeq" id="WP_006970177.1">
    <property type="nucleotide sequence ID" value="NZ_ABCS01000009.1"/>
</dbReference>
<dbReference type="STRING" id="391625.PPSIR1_36814"/>
<comment type="caution">
    <text evidence="4">The sequence shown here is derived from an EMBL/GenBank/DDBJ whole genome shotgun (WGS) entry which is preliminary data.</text>
</comment>
<dbReference type="InterPro" id="IPR020806">
    <property type="entry name" value="PKS_PP-bd"/>
</dbReference>
<gene>
    <name evidence="4" type="ORF">PPSIR1_36814</name>
</gene>
<dbReference type="Proteomes" id="UP000005801">
    <property type="component" value="Unassembled WGS sequence"/>
</dbReference>
<dbReference type="InterPro" id="IPR009081">
    <property type="entry name" value="PP-bd_ACP"/>
</dbReference>
<dbReference type="OrthoDB" id="2472181at2"/>
<evidence type="ECO:0000256" key="2">
    <source>
        <dbReference type="ARBA" id="ARBA00022553"/>
    </source>
</evidence>
<dbReference type="GO" id="GO:0031177">
    <property type="term" value="F:phosphopantetheine binding"/>
    <property type="evidence" value="ECO:0007669"/>
    <property type="project" value="InterPro"/>
</dbReference>
<dbReference type="InterPro" id="IPR036736">
    <property type="entry name" value="ACP-like_sf"/>
</dbReference>
<dbReference type="Gene3D" id="1.10.1200.10">
    <property type="entry name" value="ACP-like"/>
    <property type="match status" value="1"/>
</dbReference>
<sequence>MPTEPPRFVDPRAPSHEYTELELRAVFARTLGRSSVSAEDDFFDLGGDARQARALTRRLSARYDLSLPPTLVAELPTPAGLCGAIALLRDVSRERY</sequence>
<keyword evidence="5" id="KW-1185">Reference proteome</keyword>
<feature type="domain" description="Carrier" evidence="3">
    <location>
        <begin position="14"/>
        <end position="89"/>
    </location>
</feature>
<dbReference type="EMBL" id="ABCS01000009">
    <property type="protein sequence ID" value="EDM80574.1"/>
    <property type="molecule type" value="Genomic_DNA"/>
</dbReference>
<dbReference type="SUPFAM" id="SSF47336">
    <property type="entry name" value="ACP-like"/>
    <property type="match status" value="1"/>
</dbReference>
<dbReference type="Pfam" id="PF00550">
    <property type="entry name" value="PP-binding"/>
    <property type="match status" value="1"/>
</dbReference>
<dbReference type="PROSITE" id="PS50075">
    <property type="entry name" value="CARRIER"/>
    <property type="match status" value="1"/>
</dbReference>
<proteinExistence type="predicted"/>
<dbReference type="SMART" id="SM00823">
    <property type="entry name" value="PKS_PP"/>
    <property type="match status" value="1"/>
</dbReference>
<evidence type="ECO:0000313" key="4">
    <source>
        <dbReference type="EMBL" id="EDM80574.1"/>
    </source>
</evidence>
<organism evidence="4 5">
    <name type="scientific">Plesiocystis pacifica SIR-1</name>
    <dbReference type="NCBI Taxonomy" id="391625"/>
    <lineage>
        <taxon>Bacteria</taxon>
        <taxon>Pseudomonadati</taxon>
        <taxon>Myxococcota</taxon>
        <taxon>Polyangia</taxon>
        <taxon>Nannocystales</taxon>
        <taxon>Nannocystaceae</taxon>
        <taxon>Plesiocystis</taxon>
    </lineage>
</organism>
<evidence type="ECO:0000256" key="1">
    <source>
        <dbReference type="ARBA" id="ARBA00022450"/>
    </source>
</evidence>
<accession>A6G0C8</accession>